<evidence type="ECO:0000256" key="3">
    <source>
        <dbReference type="ARBA" id="ARBA00023315"/>
    </source>
</evidence>
<protein>
    <submittedName>
        <fullName evidence="5">Vinorine synthase-like isoform X3</fullName>
    </submittedName>
</protein>
<comment type="similarity">
    <text evidence="1">Belongs to the plant acyltransferase family.</text>
</comment>
<dbReference type="GeneID" id="111492607"/>
<dbReference type="Gene3D" id="3.30.559.10">
    <property type="entry name" value="Chloramphenicol acetyltransferase-like domain"/>
    <property type="match status" value="2"/>
</dbReference>
<evidence type="ECO:0000313" key="4">
    <source>
        <dbReference type="Proteomes" id="UP000504608"/>
    </source>
</evidence>
<dbReference type="PANTHER" id="PTHR31623">
    <property type="entry name" value="F21J9.9"/>
    <property type="match status" value="1"/>
</dbReference>
<reference evidence="5" key="1">
    <citation type="submission" date="2025-08" db="UniProtKB">
        <authorList>
            <consortium name="RefSeq"/>
        </authorList>
    </citation>
    <scope>IDENTIFICATION</scope>
    <source>
        <tissue evidence="5">Young leaves</tissue>
    </source>
</reference>
<keyword evidence="4" id="KW-1185">Reference proteome</keyword>
<dbReference type="PANTHER" id="PTHR31623:SF122">
    <property type="entry name" value="HXXXD-TYPE ACYL-TRANSFERASE FAMILY PROTEIN"/>
    <property type="match status" value="1"/>
</dbReference>
<dbReference type="AlphaFoldDB" id="A0A6J1KCE9"/>
<dbReference type="InterPro" id="IPR023213">
    <property type="entry name" value="CAT-like_dom_sf"/>
</dbReference>
<dbReference type="GO" id="GO:0016746">
    <property type="term" value="F:acyltransferase activity"/>
    <property type="evidence" value="ECO:0007669"/>
    <property type="project" value="UniProtKB-KW"/>
</dbReference>
<keyword evidence="3" id="KW-0012">Acyltransferase</keyword>
<evidence type="ECO:0000313" key="5">
    <source>
        <dbReference type="RefSeq" id="XP_022997739.1"/>
    </source>
</evidence>
<accession>A0A6J1KCE9</accession>
<keyword evidence="2" id="KW-0808">Transferase</keyword>
<dbReference type="Proteomes" id="UP000504608">
    <property type="component" value="Unplaced"/>
</dbReference>
<name>A0A6J1KCE9_CUCMA</name>
<evidence type="ECO:0000256" key="1">
    <source>
        <dbReference type="ARBA" id="ARBA00009861"/>
    </source>
</evidence>
<proteinExistence type="inferred from homology"/>
<gene>
    <name evidence="5" type="primary">LOC111492607</name>
</gene>
<dbReference type="RefSeq" id="XP_022997739.1">
    <property type="nucleotide sequence ID" value="XM_023141971.1"/>
</dbReference>
<sequence>MVELEIVCKETIKPSSSTPSELRNYPLCLLDQHAPYMSIMLLYFYDGGNTVHSGGLKDGLSKALTVYYPFAGRLQKGGNFIDCNDMGAMYLEGKLRCPMSEFMNKLQRDEVLKLVRLEHDTNGKDTDPTLNPLLSVQLFHFECGGTMMSVVFSHKVADLASLAQFVNDWASIARSSGGGMLLEVNPLFNAASFFRPELDAGGYPSVEEGKKVCLKRLVFEGSKIEALKAMVSEKVENPSRVQVLTAFVYKAALSAKISVKGHWPTMSSLLQVVNIRGRMEPPLEEKLIGNIVTFFIASSAKEEEGREMEVWKIVGDMKRSLEEFCRELPKKCRAEEWNGLYKLHAKQKMDRLISGGWNHAVYCCSSWCRFPLYDADFGWGKPMWITVPDFDSKNLILLMDARDGEGVEAIVRLEEEEMAVFQQNQELLSFCDLIT</sequence>
<organism evidence="4 5">
    <name type="scientific">Cucurbita maxima</name>
    <name type="common">Pumpkin</name>
    <name type="synonym">Winter squash</name>
    <dbReference type="NCBI Taxonomy" id="3661"/>
    <lineage>
        <taxon>Eukaryota</taxon>
        <taxon>Viridiplantae</taxon>
        <taxon>Streptophyta</taxon>
        <taxon>Embryophyta</taxon>
        <taxon>Tracheophyta</taxon>
        <taxon>Spermatophyta</taxon>
        <taxon>Magnoliopsida</taxon>
        <taxon>eudicotyledons</taxon>
        <taxon>Gunneridae</taxon>
        <taxon>Pentapetalae</taxon>
        <taxon>rosids</taxon>
        <taxon>fabids</taxon>
        <taxon>Cucurbitales</taxon>
        <taxon>Cucurbitaceae</taxon>
        <taxon>Cucurbiteae</taxon>
        <taxon>Cucurbita</taxon>
    </lineage>
</organism>
<dbReference type="Pfam" id="PF02458">
    <property type="entry name" value="Transferase"/>
    <property type="match status" value="1"/>
</dbReference>
<evidence type="ECO:0000256" key="2">
    <source>
        <dbReference type="ARBA" id="ARBA00022679"/>
    </source>
</evidence>